<dbReference type="InParanoid" id="A0A3N1GWS6"/>
<organism evidence="2 3">
    <name type="scientific">Pseudokineococcus lusitanus</name>
    <dbReference type="NCBI Taxonomy" id="763993"/>
    <lineage>
        <taxon>Bacteria</taxon>
        <taxon>Bacillati</taxon>
        <taxon>Actinomycetota</taxon>
        <taxon>Actinomycetes</taxon>
        <taxon>Kineosporiales</taxon>
        <taxon>Kineosporiaceae</taxon>
        <taxon>Pseudokineococcus</taxon>
    </lineage>
</organism>
<dbReference type="Proteomes" id="UP000276232">
    <property type="component" value="Unassembled WGS sequence"/>
</dbReference>
<evidence type="ECO:0000313" key="3">
    <source>
        <dbReference type="Proteomes" id="UP000276232"/>
    </source>
</evidence>
<keyword evidence="3" id="KW-1185">Reference proteome</keyword>
<dbReference type="AlphaFoldDB" id="A0A3N1GWS6"/>
<dbReference type="RefSeq" id="WP_123380583.1">
    <property type="nucleotide sequence ID" value="NZ_RJKN01000006.1"/>
</dbReference>
<dbReference type="EMBL" id="RJKN01000006">
    <property type="protein sequence ID" value="ROP34697.1"/>
    <property type="molecule type" value="Genomic_DNA"/>
</dbReference>
<comment type="caution">
    <text evidence="2">The sequence shown here is derived from an EMBL/GenBank/DDBJ whole genome shotgun (WGS) entry which is preliminary data.</text>
</comment>
<reference evidence="2 3" key="1">
    <citation type="journal article" date="2015" name="Stand. Genomic Sci.">
        <title>Genomic Encyclopedia of Bacterial and Archaeal Type Strains, Phase III: the genomes of soil and plant-associated and newly described type strains.</title>
        <authorList>
            <person name="Whitman W.B."/>
            <person name="Woyke T."/>
            <person name="Klenk H.P."/>
            <person name="Zhou Y."/>
            <person name="Lilburn T.G."/>
            <person name="Beck B.J."/>
            <person name="De Vos P."/>
            <person name="Vandamme P."/>
            <person name="Eisen J.A."/>
            <person name="Garrity G."/>
            <person name="Hugenholtz P."/>
            <person name="Kyrpides N.C."/>
        </authorList>
    </citation>
    <scope>NUCLEOTIDE SEQUENCE [LARGE SCALE GENOMIC DNA]</scope>
    <source>
        <strain evidence="2 3">CECT 7306</strain>
    </source>
</reference>
<proteinExistence type="predicted"/>
<protein>
    <submittedName>
        <fullName evidence="2">Uncharacterized protein</fullName>
    </submittedName>
</protein>
<evidence type="ECO:0000256" key="1">
    <source>
        <dbReference type="SAM" id="MobiDB-lite"/>
    </source>
</evidence>
<sequence length="63" mass="6579">MPVIANLVRRYAVAAVVLPLAAKGLGAAGRRLEASRGPGLLPKILQGGGRLAEQQRGRGRGHR</sequence>
<accession>A0A3N1GWS6</accession>
<feature type="region of interest" description="Disordered" evidence="1">
    <location>
        <begin position="38"/>
        <end position="63"/>
    </location>
</feature>
<evidence type="ECO:0000313" key="2">
    <source>
        <dbReference type="EMBL" id="ROP34697.1"/>
    </source>
</evidence>
<gene>
    <name evidence="2" type="ORF">EDC03_2518</name>
</gene>
<name>A0A3N1GWS6_9ACTN</name>